<name>A0A7V9Z8Y1_9BACL</name>
<protein>
    <submittedName>
        <fullName evidence="1">Na+-driven multidrug efflux pump</fullName>
    </submittedName>
</protein>
<dbReference type="RefSeq" id="WP_181556964.1">
    <property type="nucleotide sequence ID" value="NZ_JACDUT010000010.1"/>
</dbReference>
<gene>
    <name evidence="1" type="ORF">HNR31_003032</name>
</gene>
<accession>A0A7V9Z8Y1</accession>
<reference evidence="1 2" key="1">
    <citation type="submission" date="2020-07" db="EMBL/GenBank/DDBJ databases">
        <title>Genomic Encyclopedia of Type Strains, Phase IV (KMG-IV): sequencing the most valuable type-strain genomes for metagenomic binning, comparative biology and taxonomic classification.</title>
        <authorList>
            <person name="Goeker M."/>
        </authorList>
    </citation>
    <scope>NUCLEOTIDE SEQUENCE [LARGE SCALE GENOMIC DNA]</scope>
    <source>
        <strain evidence="1 2">DSM 15730</strain>
    </source>
</reference>
<organism evidence="1 2">
    <name type="scientific">Thermaerobacillus caldiproteolyticus</name>
    <dbReference type="NCBI Taxonomy" id="247480"/>
    <lineage>
        <taxon>Bacteria</taxon>
        <taxon>Bacillati</taxon>
        <taxon>Bacillota</taxon>
        <taxon>Bacilli</taxon>
        <taxon>Bacillales</taxon>
        <taxon>Anoxybacillaceae</taxon>
        <taxon>Thermaerobacillus</taxon>
    </lineage>
</organism>
<evidence type="ECO:0000313" key="1">
    <source>
        <dbReference type="EMBL" id="MBA2876237.1"/>
    </source>
</evidence>
<dbReference type="AlphaFoldDB" id="A0A7V9Z8Y1"/>
<keyword evidence="2" id="KW-1185">Reference proteome</keyword>
<dbReference type="Proteomes" id="UP000523087">
    <property type="component" value="Unassembled WGS sequence"/>
</dbReference>
<comment type="caution">
    <text evidence="1">The sequence shown here is derived from an EMBL/GenBank/DDBJ whole genome shotgun (WGS) entry which is preliminary data.</text>
</comment>
<sequence>MKERAYISAFLSLAVPAIIENSLQSLVGFVAVSFISKIDLEEVAAVGVANAIHPMSLILKF</sequence>
<evidence type="ECO:0000313" key="2">
    <source>
        <dbReference type="Proteomes" id="UP000523087"/>
    </source>
</evidence>
<dbReference type="EMBL" id="JACDUT010000010">
    <property type="protein sequence ID" value="MBA2876237.1"/>
    <property type="molecule type" value="Genomic_DNA"/>
</dbReference>
<proteinExistence type="predicted"/>